<keyword evidence="4" id="KW-1185">Reference proteome</keyword>
<accession>A0A345RTY9</accession>
<evidence type="ECO:0008006" key="5">
    <source>
        <dbReference type="Google" id="ProtNLM"/>
    </source>
</evidence>
<dbReference type="EMBL" id="CP029608">
    <property type="protein sequence ID" value="AXI62755.1"/>
    <property type="molecule type" value="Genomic_DNA"/>
</dbReference>
<dbReference type="RefSeq" id="WP_114884676.1">
    <property type="nucleotide sequence ID" value="NZ_CP029608.1"/>
</dbReference>
<sequence length="1383" mass="153008">MTSTSLATTDTPDTQEFRARQALGLDQGPDIEDLVPEPDAREKKSYKAFERASPELALSMPLQMYVAKITDTRIVDTVTTFMSGPSTLIKHLGTDILSNASVEQLRATPSVWLQKILDSTQATALTEQLLKQLKWYGANPGEQTPASIRYQLLCKAIRLYVRAPSVDHPDALEGFSWQDPTHWGKSYQTLRSAFEQHLLKSRRAADSKEAIVLAHVLYVHEAKDFTVGDIPSDLRYRSSMVWVNFMHGVLLADELGLDRLQPLSFQQLVNLPLERSTNASTEELEKITCLRLSPTLDWAVCMGIVQPRETSDYTEEEVERAIAALERQSESLNKAVQSLELRPPDRLQMAKRMKEDALGTHVLGTDGRKLLRDDPPAALGHRNMPSLKLEGYGFLDLYADGQFDDGKRWFFTEPDGKTRTIEAFRMDKNRYFYSEREVDGIYRQMFSGGIVRNLSGKPLPDVNAEFASAFDKHLTTIRSAYKTLILSLLVSLPQADRRMLEQGDIEVLGLRAKTRPGIHTEPLARKGFVLKVQLEGEFSYYEVIPSAGFIRQRTGLRFSTINGVFTEFPLHAVIPGQTFSSKHSTSLLLDWDAHANGATPAARNYYIGFIDVVARVSRDSAAEDAAGTGLESSRLIALADHIATHFLYVDEKHLRIQARGMTTFDITRAKIEKRLAVLETIVKSFVPFWGSIDDLSSEGTGNKVMGALGLLLDLASFLFPVGKFISGSVRLARAGASVTGMVVKASLPSFSTLSRKLITSSLKNLNPLDGIPTLAKSLALGSGKGLLAAGRLGLGGIRRLAGQVDNYRLIHNMPQAMDPGRWKPLTHGDQMASINGVDDILIRNTSPTDLSRFHLVDPATSLPYGPRLSNNPGNLIHGQSTFKTLPPSESHVLVEIPESAHIREVLEVDGRTTLLIDDIPYRLDGNQLRRADLIDETSMFKSIPCRVRRAPDSDVCKTSYVTRTPAPTPAPNSQDTSKGWAPWFGDTIYTPAISSQPLLTSAIKTYKQLNASLEFQKGIYARIKVRLPYDRSKKFDTLEVGAIIAPAKDDSKHFVFTRLNAGDFYVAERLPGQALADPLVLRKAQTLPVELAEELKTVYTGSLCANNTARIHTAPAVERALKTMEEIAIPLGTNANPPAGMKWLKVDTSSGEALMFDHQTRMIVAKLAEGATTWTRSKDAPEALRQRTADIFDTLFLSPTINPPATNASLRIDATMQKLQKLLSRFDRTDNARNIAYAEVITANGVREVYVSVSGAHGTTKHLPLFRHLGANHVKIGDTTYINVDFNLVVGKTNLELTDKGRLAAVPLTIKNIDTYTPTLAARPTSLDSESKLIRVIREKYTDPLELKSVDVATTMPPCESCSLVMKEFGHRGEADALQVLWK</sequence>
<gene>
    <name evidence="3" type="ORF">DLD99_20485</name>
</gene>
<name>A0A345RTY9_9PSED</name>
<evidence type="ECO:0000313" key="3">
    <source>
        <dbReference type="EMBL" id="AXI62755.1"/>
    </source>
</evidence>
<organism evidence="3 4">
    <name type="scientific">Pseudomonas kribbensis</name>
    <dbReference type="NCBI Taxonomy" id="1628086"/>
    <lineage>
        <taxon>Bacteria</taxon>
        <taxon>Pseudomonadati</taxon>
        <taxon>Pseudomonadota</taxon>
        <taxon>Gammaproteobacteria</taxon>
        <taxon>Pseudomonadales</taxon>
        <taxon>Pseudomonadaceae</taxon>
        <taxon>Pseudomonas</taxon>
    </lineage>
</organism>
<proteinExistence type="predicted"/>
<keyword evidence="1" id="KW-0175">Coiled coil</keyword>
<reference evidence="3 4" key="1">
    <citation type="submission" date="2018-05" db="EMBL/GenBank/DDBJ databases">
        <title>Complete genome sequence of Pseudomonas kribbensis 46-2(T).</title>
        <authorList>
            <person name="Jeong H."/>
            <person name="Lee S.-G."/>
            <person name="Rha E."/>
            <person name="Kim H."/>
        </authorList>
    </citation>
    <scope>NUCLEOTIDE SEQUENCE [LARGE SCALE GENOMIC DNA]</scope>
    <source>
        <strain evidence="3 4">46-2</strain>
    </source>
</reference>
<feature type="region of interest" description="Disordered" evidence="2">
    <location>
        <begin position="22"/>
        <end position="42"/>
    </location>
</feature>
<evidence type="ECO:0000256" key="2">
    <source>
        <dbReference type="SAM" id="MobiDB-lite"/>
    </source>
</evidence>
<feature type="coiled-coil region" evidence="1">
    <location>
        <begin position="315"/>
        <end position="342"/>
    </location>
</feature>
<dbReference type="Proteomes" id="UP000253720">
    <property type="component" value="Chromosome"/>
</dbReference>
<dbReference type="KEGG" id="pke:DLD99_20485"/>
<evidence type="ECO:0000256" key="1">
    <source>
        <dbReference type="SAM" id="Coils"/>
    </source>
</evidence>
<protein>
    <recommendedName>
        <fullName evidence="5">Deaminase</fullName>
    </recommendedName>
</protein>
<evidence type="ECO:0000313" key="4">
    <source>
        <dbReference type="Proteomes" id="UP000253720"/>
    </source>
</evidence>